<dbReference type="AlphaFoldDB" id="A0A377E195"/>
<name>A0A377E195_ECOLX</name>
<feature type="region of interest" description="Disordered" evidence="1">
    <location>
        <begin position="1"/>
        <end position="27"/>
    </location>
</feature>
<proteinExistence type="predicted"/>
<dbReference type="EMBL" id="UGEX01000002">
    <property type="protein sequence ID" value="STM57336.1"/>
    <property type="molecule type" value="Genomic_DNA"/>
</dbReference>
<organism evidence="2 3">
    <name type="scientific">Escherichia coli</name>
    <dbReference type="NCBI Taxonomy" id="562"/>
    <lineage>
        <taxon>Bacteria</taxon>
        <taxon>Pseudomonadati</taxon>
        <taxon>Pseudomonadota</taxon>
        <taxon>Gammaproteobacteria</taxon>
        <taxon>Enterobacterales</taxon>
        <taxon>Enterobacteriaceae</taxon>
        <taxon>Escherichia</taxon>
    </lineage>
</organism>
<reference evidence="2 3" key="1">
    <citation type="submission" date="2018-06" db="EMBL/GenBank/DDBJ databases">
        <authorList>
            <consortium name="Pathogen Informatics"/>
            <person name="Doyle S."/>
        </authorList>
    </citation>
    <scope>NUCLEOTIDE SEQUENCE [LARGE SCALE GENOMIC DNA]</scope>
    <source>
        <strain evidence="2 3">NCTC10429</strain>
    </source>
</reference>
<evidence type="ECO:0000313" key="3">
    <source>
        <dbReference type="Proteomes" id="UP000254088"/>
    </source>
</evidence>
<protein>
    <submittedName>
        <fullName evidence="2">Uncharacterized protein</fullName>
    </submittedName>
</protein>
<sequence>MRRRPAHDVLRAHHAGLTGDLPPTLEQGERRDAADTELRGQVGLSLGIHLRQPDRRFELVRRLLELWRHHLARPAPWRPEIDQQRQIAALHVARERRRGQLDGLAREQGLLAAATVGMFR</sequence>
<evidence type="ECO:0000256" key="1">
    <source>
        <dbReference type="SAM" id="MobiDB-lite"/>
    </source>
</evidence>
<dbReference type="Proteomes" id="UP000254088">
    <property type="component" value="Unassembled WGS sequence"/>
</dbReference>
<feature type="compositionally biased region" description="Basic and acidic residues" evidence="1">
    <location>
        <begin position="1"/>
        <end position="11"/>
    </location>
</feature>
<gene>
    <name evidence="2" type="ORF">NCTC10429_03909</name>
</gene>
<accession>A0A377E195</accession>
<evidence type="ECO:0000313" key="2">
    <source>
        <dbReference type="EMBL" id="STM57336.1"/>
    </source>
</evidence>